<reference evidence="2 3" key="1">
    <citation type="submission" date="2020-09" db="EMBL/GenBank/DDBJ databases">
        <title>De no assembly of potato wild relative species, Solanum commersonii.</title>
        <authorList>
            <person name="Cho K."/>
        </authorList>
    </citation>
    <scope>NUCLEOTIDE SEQUENCE [LARGE SCALE GENOMIC DNA]</scope>
    <source>
        <strain evidence="2">LZ3.2</strain>
        <tissue evidence="2">Leaf</tissue>
    </source>
</reference>
<evidence type="ECO:0000313" key="3">
    <source>
        <dbReference type="Proteomes" id="UP000824120"/>
    </source>
</evidence>
<evidence type="ECO:0000256" key="1">
    <source>
        <dbReference type="SAM" id="MobiDB-lite"/>
    </source>
</evidence>
<feature type="compositionally biased region" description="Basic and acidic residues" evidence="1">
    <location>
        <begin position="43"/>
        <end position="53"/>
    </location>
</feature>
<dbReference type="EMBL" id="JACXVP010000002">
    <property type="protein sequence ID" value="KAG5627102.1"/>
    <property type="molecule type" value="Genomic_DNA"/>
</dbReference>
<gene>
    <name evidence="2" type="ORF">H5410_012320</name>
</gene>
<feature type="region of interest" description="Disordered" evidence="1">
    <location>
        <begin position="34"/>
        <end position="60"/>
    </location>
</feature>
<sequence length="60" mass="6648">MNRTDRTDGLTGMLTGIDEPTELPVRIHGSVPFHYIPGWNRNGPERTGTDRNGPEWNGTG</sequence>
<evidence type="ECO:0000313" key="2">
    <source>
        <dbReference type="EMBL" id="KAG5627102.1"/>
    </source>
</evidence>
<proteinExistence type="predicted"/>
<protein>
    <submittedName>
        <fullName evidence="2">Uncharacterized protein</fullName>
    </submittedName>
</protein>
<organism evidence="2 3">
    <name type="scientific">Solanum commersonii</name>
    <name type="common">Commerson's wild potato</name>
    <name type="synonym">Commerson's nightshade</name>
    <dbReference type="NCBI Taxonomy" id="4109"/>
    <lineage>
        <taxon>Eukaryota</taxon>
        <taxon>Viridiplantae</taxon>
        <taxon>Streptophyta</taxon>
        <taxon>Embryophyta</taxon>
        <taxon>Tracheophyta</taxon>
        <taxon>Spermatophyta</taxon>
        <taxon>Magnoliopsida</taxon>
        <taxon>eudicotyledons</taxon>
        <taxon>Gunneridae</taxon>
        <taxon>Pentapetalae</taxon>
        <taxon>asterids</taxon>
        <taxon>lamiids</taxon>
        <taxon>Solanales</taxon>
        <taxon>Solanaceae</taxon>
        <taxon>Solanoideae</taxon>
        <taxon>Solaneae</taxon>
        <taxon>Solanum</taxon>
    </lineage>
</organism>
<accession>A0A9J6ARA6</accession>
<dbReference type="Proteomes" id="UP000824120">
    <property type="component" value="Chromosome 2"/>
</dbReference>
<comment type="caution">
    <text evidence="2">The sequence shown here is derived from an EMBL/GenBank/DDBJ whole genome shotgun (WGS) entry which is preliminary data.</text>
</comment>
<dbReference type="AlphaFoldDB" id="A0A9J6ARA6"/>
<keyword evidence="3" id="KW-1185">Reference proteome</keyword>
<name>A0A9J6ARA6_SOLCO</name>